<dbReference type="InterPro" id="IPR010982">
    <property type="entry name" value="Lambda_DNA-bd_dom_sf"/>
</dbReference>
<evidence type="ECO:0008006" key="5">
    <source>
        <dbReference type="Google" id="ProtNLM"/>
    </source>
</evidence>
<dbReference type="EMBL" id="CP017703">
    <property type="protein sequence ID" value="ASS90700.1"/>
    <property type="molecule type" value="Genomic_DNA"/>
</dbReference>
<dbReference type="AlphaFoldDB" id="A0A165WHU2"/>
<dbReference type="OrthoDB" id="2629500at2"/>
<gene>
    <name evidence="1" type="ORF">AP3564_11140</name>
    <name evidence="2" type="ORF">AZI98_17080</name>
</gene>
<dbReference type="GeneID" id="301125569"/>
<accession>A0A163XLD1</accession>
<evidence type="ECO:0000313" key="1">
    <source>
        <dbReference type="EMBL" id="ASS90700.1"/>
    </source>
</evidence>
<dbReference type="Proteomes" id="UP000214606">
    <property type="component" value="Chromosome"/>
</dbReference>
<accession>A0A165WHU2</accession>
<reference evidence="2 3" key="1">
    <citation type="submission" date="2016-04" db="EMBL/GenBank/DDBJ databases">
        <title>Draft genome sequence of Aeribacillus pallidus 8m3 from petroleum reservoir.</title>
        <authorList>
            <person name="Poltaraus A.B."/>
            <person name="Nazina T.N."/>
            <person name="Tourova T.P."/>
            <person name="Malakho S.M."/>
            <person name="Korshunova A.V."/>
            <person name="Sokolova D.S."/>
        </authorList>
    </citation>
    <scope>NUCLEOTIDE SEQUENCE [LARGE SCALE GENOMIC DNA]</scope>
    <source>
        <strain evidence="2 3">8m3</strain>
    </source>
</reference>
<keyword evidence="3" id="KW-1185">Reference proteome</keyword>
<dbReference type="EMBL" id="LWBR01000072">
    <property type="protein sequence ID" value="KZN94993.1"/>
    <property type="molecule type" value="Genomic_DNA"/>
</dbReference>
<evidence type="ECO:0000313" key="2">
    <source>
        <dbReference type="EMBL" id="KZN94993.1"/>
    </source>
</evidence>
<name>A0A165WHU2_9BACI</name>
<dbReference type="KEGG" id="apak:AP3564_11140"/>
<sequence length="78" mass="9329">MAVRKQRITPLGWKIKRRLAELEMTHKEFCEQHKIPLSRLSEIISGTRQNRKYRDKILRELEIEEEGQPHAEQVQHVG</sequence>
<proteinExistence type="predicted"/>
<dbReference type="Proteomes" id="UP000076476">
    <property type="component" value="Unassembled WGS sequence"/>
</dbReference>
<evidence type="ECO:0000313" key="4">
    <source>
        <dbReference type="Proteomes" id="UP000214606"/>
    </source>
</evidence>
<dbReference type="GO" id="GO:0003677">
    <property type="term" value="F:DNA binding"/>
    <property type="evidence" value="ECO:0007669"/>
    <property type="project" value="InterPro"/>
</dbReference>
<evidence type="ECO:0000313" key="3">
    <source>
        <dbReference type="Proteomes" id="UP000076476"/>
    </source>
</evidence>
<dbReference type="RefSeq" id="WP_063389449.1">
    <property type="nucleotide sequence ID" value="NZ_CP017703.1"/>
</dbReference>
<dbReference type="SUPFAM" id="SSF47413">
    <property type="entry name" value="lambda repressor-like DNA-binding domains"/>
    <property type="match status" value="1"/>
</dbReference>
<reference evidence="1 4" key="2">
    <citation type="submission" date="2016-10" db="EMBL/GenBank/DDBJ databases">
        <title>The whole genome sequencing and assembly of Aeribacillus pallidus KCTC3564 strain.</title>
        <authorList>
            <person name="Lee Y.-J."/>
            <person name="Park M.-K."/>
            <person name="Yi H."/>
            <person name="Bahn Y.-S."/>
            <person name="Kim J.F."/>
            <person name="Lee D.-W."/>
        </authorList>
    </citation>
    <scope>NUCLEOTIDE SEQUENCE [LARGE SCALE GENOMIC DNA]</scope>
    <source>
        <strain evidence="1 4">KCTC3564</strain>
    </source>
</reference>
<protein>
    <recommendedName>
        <fullName evidence="5">Rha family transcriptional regulator</fullName>
    </recommendedName>
</protein>
<organism evidence="2 3">
    <name type="scientific">Aeribacillus pallidus</name>
    <dbReference type="NCBI Taxonomy" id="33936"/>
    <lineage>
        <taxon>Bacteria</taxon>
        <taxon>Bacillati</taxon>
        <taxon>Bacillota</taxon>
        <taxon>Bacilli</taxon>
        <taxon>Bacillales</taxon>
        <taxon>Bacillaceae</taxon>
        <taxon>Aeribacillus</taxon>
    </lineage>
</organism>